<comment type="caution">
    <text evidence="1">The sequence shown here is derived from an EMBL/GenBank/DDBJ whole genome shotgun (WGS) entry which is preliminary data.</text>
</comment>
<sequence length="113" mass="13065">MDSEIILWEAGSDTKCTVVNIYQDGEDTLLNLYVKKASKKGFRRFKKVNGKWMPQLASERIKIVRDDTPAKLKFENLKEQRGDDDVKSTDYGCEPCELQLPHGPEDDEDQWVQ</sequence>
<dbReference type="Proteomes" id="UP000031512">
    <property type="component" value="Unassembled WGS sequence"/>
</dbReference>
<evidence type="ECO:0000313" key="1">
    <source>
        <dbReference type="EMBL" id="EKX72268.1"/>
    </source>
</evidence>
<gene>
    <name evidence="1" type="ORF">BEWA_047330</name>
</gene>
<dbReference type="GeneID" id="15805003"/>
<proteinExistence type="predicted"/>
<keyword evidence="2" id="KW-1185">Reference proteome</keyword>
<accession>L1LAW2</accession>
<dbReference type="EMBL" id="ACOU01000007">
    <property type="protein sequence ID" value="EKX72268.1"/>
    <property type="molecule type" value="Genomic_DNA"/>
</dbReference>
<dbReference type="KEGG" id="beq:BEWA_047330"/>
<organism evidence="1 2">
    <name type="scientific">Theileria equi strain WA</name>
    <dbReference type="NCBI Taxonomy" id="1537102"/>
    <lineage>
        <taxon>Eukaryota</taxon>
        <taxon>Sar</taxon>
        <taxon>Alveolata</taxon>
        <taxon>Apicomplexa</taxon>
        <taxon>Aconoidasida</taxon>
        <taxon>Piroplasmida</taxon>
        <taxon>Theileriidae</taxon>
        <taxon>Theileria</taxon>
    </lineage>
</organism>
<dbReference type="VEuPathDB" id="PiroplasmaDB:BEWA_047330"/>
<name>L1LAW2_THEEQ</name>
<dbReference type="RefSeq" id="XP_004831720.1">
    <property type="nucleotide sequence ID" value="XM_004831663.1"/>
</dbReference>
<protein>
    <submittedName>
        <fullName evidence="1">Uncharacterized protein</fullName>
    </submittedName>
</protein>
<evidence type="ECO:0000313" key="2">
    <source>
        <dbReference type="Proteomes" id="UP000031512"/>
    </source>
</evidence>
<reference evidence="1 2" key="1">
    <citation type="journal article" date="2012" name="BMC Genomics">
        <title>Comparative genomic analysis and phylogenetic position of Theileria equi.</title>
        <authorList>
            <person name="Kappmeyer L.S."/>
            <person name="Thiagarajan M."/>
            <person name="Herndon D.R."/>
            <person name="Ramsay J.D."/>
            <person name="Caler E."/>
            <person name="Djikeng A."/>
            <person name="Gillespie J.J."/>
            <person name="Lau A.O."/>
            <person name="Roalson E.H."/>
            <person name="Silva J.C."/>
            <person name="Silva M.G."/>
            <person name="Suarez C.E."/>
            <person name="Ueti M.W."/>
            <person name="Nene V.M."/>
            <person name="Mealey R.H."/>
            <person name="Knowles D.P."/>
            <person name="Brayton K.A."/>
        </authorList>
    </citation>
    <scope>NUCLEOTIDE SEQUENCE [LARGE SCALE GENOMIC DNA]</scope>
    <source>
        <strain evidence="1 2">WA</strain>
    </source>
</reference>
<dbReference type="AlphaFoldDB" id="L1LAW2"/>